<dbReference type="SUPFAM" id="SSF57756">
    <property type="entry name" value="Retrovirus zinc finger-like domains"/>
    <property type="match status" value="1"/>
</dbReference>
<dbReference type="InterPro" id="IPR036875">
    <property type="entry name" value="Znf_CCHC_sf"/>
</dbReference>
<dbReference type="OMA" id="FHVEDHE"/>
<evidence type="ECO:0000256" key="1">
    <source>
        <dbReference type="PROSITE-ProRule" id="PRU00047"/>
    </source>
</evidence>
<evidence type="ECO:0000259" key="2">
    <source>
        <dbReference type="PROSITE" id="PS50158"/>
    </source>
</evidence>
<dbReference type="GO" id="GO:0003676">
    <property type="term" value="F:nucleic acid binding"/>
    <property type="evidence" value="ECO:0007669"/>
    <property type="project" value="InterPro"/>
</dbReference>
<gene>
    <name evidence="3" type="ORF">KK1_020613</name>
</gene>
<dbReference type="PROSITE" id="PS50158">
    <property type="entry name" value="ZF_CCHC"/>
    <property type="match status" value="1"/>
</dbReference>
<dbReference type="Pfam" id="PF25597">
    <property type="entry name" value="SH3_retrovirus"/>
    <property type="match status" value="1"/>
</dbReference>
<dbReference type="Gene3D" id="4.10.60.10">
    <property type="entry name" value="Zinc finger, CCHC-type"/>
    <property type="match status" value="1"/>
</dbReference>
<evidence type="ECO:0000313" key="3">
    <source>
        <dbReference type="EMBL" id="KYP76372.1"/>
    </source>
</evidence>
<dbReference type="GO" id="GO:0008270">
    <property type="term" value="F:zinc ion binding"/>
    <property type="evidence" value="ECO:0007669"/>
    <property type="project" value="UniProtKB-KW"/>
</dbReference>
<reference evidence="3 4" key="1">
    <citation type="journal article" date="2012" name="Nat. Biotechnol.">
        <title>Draft genome sequence of pigeonpea (Cajanus cajan), an orphan legume crop of resource-poor farmers.</title>
        <authorList>
            <person name="Varshney R.K."/>
            <person name="Chen W."/>
            <person name="Li Y."/>
            <person name="Bharti A.K."/>
            <person name="Saxena R.K."/>
            <person name="Schlueter J.A."/>
            <person name="Donoghue M.T."/>
            <person name="Azam S."/>
            <person name="Fan G."/>
            <person name="Whaley A.M."/>
            <person name="Farmer A.D."/>
            <person name="Sheridan J."/>
            <person name="Iwata A."/>
            <person name="Tuteja R."/>
            <person name="Penmetsa R.V."/>
            <person name="Wu W."/>
            <person name="Upadhyaya H.D."/>
            <person name="Yang S.P."/>
            <person name="Shah T."/>
            <person name="Saxena K.B."/>
            <person name="Michael T."/>
            <person name="McCombie W.R."/>
            <person name="Yang B."/>
            <person name="Zhang G."/>
            <person name="Yang H."/>
            <person name="Wang J."/>
            <person name="Spillane C."/>
            <person name="Cook D.R."/>
            <person name="May G.D."/>
            <person name="Xu X."/>
            <person name="Jackson S.A."/>
        </authorList>
    </citation>
    <scope>NUCLEOTIDE SEQUENCE [LARGE SCALE GENOMIC DNA]</scope>
    <source>
        <strain evidence="4">cv. Asha</strain>
    </source>
</reference>
<protein>
    <recommendedName>
        <fullName evidence="2">CCHC-type domain-containing protein</fullName>
    </recommendedName>
</protein>
<feature type="domain" description="CCHC-type" evidence="2">
    <location>
        <begin position="95"/>
        <end position="110"/>
    </location>
</feature>
<dbReference type="AlphaFoldDB" id="A0A151UAR6"/>
<keyword evidence="1" id="KW-0862">Zinc</keyword>
<evidence type="ECO:0000313" key="4">
    <source>
        <dbReference type="Proteomes" id="UP000075243"/>
    </source>
</evidence>
<name>A0A151UAR6_CAJCA</name>
<dbReference type="EMBL" id="CM003603">
    <property type="protein sequence ID" value="KYP76372.1"/>
    <property type="molecule type" value="Genomic_DNA"/>
</dbReference>
<accession>A0A151UAR6</accession>
<organism evidence="3 4">
    <name type="scientific">Cajanus cajan</name>
    <name type="common">Pigeon pea</name>
    <name type="synonym">Cajanus indicus</name>
    <dbReference type="NCBI Taxonomy" id="3821"/>
    <lineage>
        <taxon>Eukaryota</taxon>
        <taxon>Viridiplantae</taxon>
        <taxon>Streptophyta</taxon>
        <taxon>Embryophyta</taxon>
        <taxon>Tracheophyta</taxon>
        <taxon>Spermatophyta</taxon>
        <taxon>Magnoliopsida</taxon>
        <taxon>eudicotyledons</taxon>
        <taxon>Gunneridae</taxon>
        <taxon>Pentapetalae</taxon>
        <taxon>rosids</taxon>
        <taxon>fabids</taxon>
        <taxon>Fabales</taxon>
        <taxon>Fabaceae</taxon>
        <taxon>Papilionoideae</taxon>
        <taxon>50 kb inversion clade</taxon>
        <taxon>NPAAA clade</taxon>
        <taxon>indigoferoid/millettioid clade</taxon>
        <taxon>Phaseoleae</taxon>
        <taxon>Cajanus</taxon>
    </lineage>
</organism>
<keyword evidence="4" id="KW-1185">Reference proteome</keyword>
<proteinExistence type="predicted"/>
<dbReference type="Proteomes" id="UP000075243">
    <property type="component" value="Chromosome 1"/>
</dbReference>
<keyword evidence="1" id="KW-0479">Metal-binding</keyword>
<dbReference type="InterPro" id="IPR001878">
    <property type="entry name" value="Znf_CCHC"/>
</dbReference>
<dbReference type="Gramene" id="C.cajan_20018.t">
    <property type="protein sequence ID" value="C.cajan_20018.t"/>
    <property type="gene ID" value="C.cajan_20018"/>
</dbReference>
<keyword evidence="1" id="KW-0863">Zinc-finger</keyword>
<sequence>MTVVDNIKTILPKIESIKEFIGFVGECSQIDKYLVGMVMSALITMKFDDSRTMHEHVIEMTNIAARFKSLEMIVNENFLVKFILKSKKTSKGNNCHFCEKSGHFQQDCPKHKTEYMIHVSNTMQQFITIEIISPNEKSVFMGNRVNVLVKIVGTYHIILNIGHHIDLKNEILPNLDFTYINNCVDCIEGKQTKHTKKKKMKVVRSDRGGDYYRRYDEKKKLDARIISGYFIGYPKKSKEYMFYYPNHSMRIVETRNARFIENRKISRSTVPREVEVKEVECKFL</sequence>
<dbReference type="InterPro" id="IPR057670">
    <property type="entry name" value="SH3_retrovirus"/>
</dbReference>